<protein>
    <submittedName>
        <fullName evidence="2">Histone deacetylase family protein</fullName>
    </submittedName>
</protein>
<sequence>MKIPLVYSETYLFHQPPSSHAENPERLKTVLSVLKENPIISPEQVGEDEPKVVHDENYVNLVKLSSKRGEWLDADTYTNEHTWNSALLALGGALTAYKNKGFALVRPPGHHAGKSGRAFGAPTLGFCIFNNVAYPILKFKLKRVAIIDFDVHYGNGTQEIFWDNPDVVHIDIHQDPHTLYPGTGFPDMIGGGEAKGTKVNLLLPPLAGDDLYEELFPIIQSILDDFKPTLIVFSAGFDAFEDDGLASIRATERTYNALGLLGYGNKFYAVLEGGYSVGLKRGVKAFVEGLEGEKKDYAGTKSAERTRSKFVEFFSTEKRILREYWKI</sequence>
<dbReference type="GeneID" id="42799105"/>
<dbReference type="Proteomes" id="UP000423396">
    <property type="component" value="Chromosome"/>
</dbReference>
<gene>
    <name evidence="2" type="ORF">D1868_08505</name>
</gene>
<dbReference type="Pfam" id="PF00850">
    <property type="entry name" value="Hist_deacetyl"/>
    <property type="match status" value="1"/>
</dbReference>
<dbReference type="EMBL" id="CP045483">
    <property type="protein sequence ID" value="QGR20021.1"/>
    <property type="molecule type" value="Genomic_DNA"/>
</dbReference>
<feature type="domain" description="Histone deacetylase" evidence="1">
    <location>
        <begin position="20"/>
        <end position="289"/>
    </location>
</feature>
<proteinExistence type="predicted"/>
<dbReference type="PANTHER" id="PTHR10625">
    <property type="entry name" value="HISTONE DEACETYLASE HDAC1-RELATED"/>
    <property type="match status" value="1"/>
</dbReference>
<dbReference type="PANTHER" id="PTHR10625:SF10">
    <property type="entry name" value="HISTONE DEACETYLASE HDAC1"/>
    <property type="match status" value="1"/>
</dbReference>
<name>A0A650CQA3_9CREN</name>
<dbReference type="Gene3D" id="3.40.800.20">
    <property type="entry name" value="Histone deacetylase domain"/>
    <property type="match status" value="1"/>
</dbReference>
<evidence type="ECO:0000313" key="3">
    <source>
        <dbReference type="Proteomes" id="UP000423396"/>
    </source>
</evidence>
<accession>A0A650CQA3</accession>
<dbReference type="OrthoDB" id="147549at2157"/>
<reference evidence="2 3" key="1">
    <citation type="submission" date="2019-10" db="EMBL/GenBank/DDBJ databases">
        <title>Genome Sequences from Six Type Strain Members of the Archaeal Family Sulfolobaceae: Acidianus ambivalens, Acidianus infernus, Metallosphaera prunae, Stygiolobus azoricus, Sulfolobus metallicus, and Sulfurisphaera ohwakuensis.</title>
        <authorList>
            <person name="Counts J.A."/>
            <person name="Kelly R.M."/>
        </authorList>
    </citation>
    <scope>NUCLEOTIDE SEQUENCE [LARGE SCALE GENOMIC DNA]</scope>
    <source>
        <strain evidence="2 3">FC6</strain>
    </source>
</reference>
<evidence type="ECO:0000259" key="1">
    <source>
        <dbReference type="Pfam" id="PF00850"/>
    </source>
</evidence>
<dbReference type="SUPFAM" id="SSF52768">
    <property type="entry name" value="Arginase/deacetylase"/>
    <property type="match status" value="1"/>
</dbReference>
<dbReference type="AlphaFoldDB" id="A0A650CQA3"/>
<keyword evidence="3" id="KW-1185">Reference proteome</keyword>
<dbReference type="GO" id="GO:0004407">
    <property type="term" value="F:histone deacetylase activity"/>
    <property type="evidence" value="ECO:0007669"/>
    <property type="project" value="TreeGrafter"/>
</dbReference>
<dbReference type="InterPro" id="IPR023696">
    <property type="entry name" value="Ureohydrolase_dom_sf"/>
</dbReference>
<dbReference type="RefSeq" id="WP_156007401.1">
    <property type="nucleotide sequence ID" value="NZ_CP045483.1"/>
</dbReference>
<organism evidence="2 3">
    <name type="scientific">Stygiolobus azoricus</name>
    <dbReference type="NCBI Taxonomy" id="41675"/>
    <lineage>
        <taxon>Archaea</taxon>
        <taxon>Thermoproteota</taxon>
        <taxon>Thermoprotei</taxon>
        <taxon>Sulfolobales</taxon>
        <taxon>Sulfolobaceae</taxon>
        <taxon>Stygiolobus</taxon>
    </lineage>
</organism>
<dbReference type="GO" id="GO:0040029">
    <property type="term" value="P:epigenetic regulation of gene expression"/>
    <property type="evidence" value="ECO:0007669"/>
    <property type="project" value="TreeGrafter"/>
</dbReference>
<dbReference type="InterPro" id="IPR023801">
    <property type="entry name" value="His_deacetylse_dom"/>
</dbReference>
<dbReference type="CDD" id="cd10001">
    <property type="entry name" value="HDAC_classII_APAH"/>
    <property type="match status" value="1"/>
</dbReference>
<evidence type="ECO:0000313" key="2">
    <source>
        <dbReference type="EMBL" id="QGR20021.1"/>
    </source>
</evidence>
<dbReference type="KEGG" id="sazo:D1868_08505"/>
<dbReference type="InterPro" id="IPR037138">
    <property type="entry name" value="His_deacetylse_dom_sf"/>
</dbReference>